<proteinExistence type="inferred from homology"/>
<dbReference type="GO" id="GO:0016020">
    <property type="term" value="C:membrane"/>
    <property type="evidence" value="ECO:0007669"/>
    <property type="project" value="UniProtKB-SubCell"/>
</dbReference>
<dbReference type="PANTHER" id="PTHR11266">
    <property type="entry name" value="PEROXISOMAL MEMBRANE PROTEIN 2, PXMP2 MPV17"/>
    <property type="match status" value="1"/>
</dbReference>
<keyword evidence="7" id="KW-0732">Signal</keyword>
<keyword evidence="5" id="KW-0472">Membrane</keyword>
<dbReference type="Pfam" id="PF04117">
    <property type="entry name" value="Mpv17_PMP22"/>
    <property type="match status" value="1"/>
</dbReference>
<evidence type="ECO:0000256" key="6">
    <source>
        <dbReference type="RuleBase" id="RU363053"/>
    </source>
</evidence>
<sequence length="269" mass="30269">MKNSISFLTTLMCMYSCVQGFQVPSASRNNLHTSFRKLNTPSQPLLLKDPISSRTSTSLNADPLDVMVTMYKDSLMDFPLATKCTTGACLAFIGDAIAQSREKEYDSTRATAFVSFDIIYRAVQCSLFPFIVDTCDGHYLQHVLPDADIHFLATMEQTFANQFLVIPFIYYPVFFTLTGYLQGLSAEANMYRAQTTIVPLLKRNWLFWIPVQYFQFGYVDEPLQIPFLCVAGLAWTFILSIFAGSVQSYEEENPAPASVPVSVNPERVV</sequence>
<comment type="subcellular location">
    <subcellularLocation>
        <location evidence="1">Membrane</location>
        <topology evidence="1">Multi-pass membrane protein</topology>
    </subcellularLocation>
</comment>
<gene>
    <name evidence="8" type="ORF">CTEN210_01546</name>
</gene>
<feature type="chain" id="PRO_5042052273" evidence="7">
    <location>
        <begin position="21"/>
        <end position="269"/>
    </location>
</feature>
<dbReference type="EMBL" id="BLLK01000020">
    <property type="protein sequence ID" value="GFH45072.1"/>
    <property type="molecule type" value="Genomic_DNA"/>
</dbReference>
<comment type="caution">
    <text evidence="8">The sequence shown here is derived from an EMBL/GenBank/DDBJ whole genome shotgun (WGS) entry which is preliminary data.</text>
</comment>
<dbReference type="Proteomes" id="UP001054902">
    <property type="component" value="Unassembled WGS sequence"/>
</dbReference>
<organism evidence="8 9">
    <name type="scientific">Chaetoceros tenuissimus</name>
    <dbReference type="NCBI Taxonomy" id="426638"/>
    <lineage>
        <taxon>Eukaryota</taxon>
        <taxon>Sar</taxon>
        <taxon>Stramenopiles</taxon>
        <taxon>Ochrophyta</taxon>
        <taxon>Bacillariophyta</taxon>
        <taxon>Coscinodiscophyceae</taxon>
        <taxon>Chaetocerotophycidae</taxon>
        <taxon>Chaetocerotales</taxon>
        <taxon>Chaetocerotaceae</taxon>
        <taxon>Chaetoceros</taxon>
    </lineage>
</organism>
<evidence type="ECO:0000256" key="7">
    <source>
        <dbReference type="SAM" id="SignalP"/>
    </source>
</evidence>
<evidence type="ECO:0000256" key="2">
    <source>
        <dbReference type="ARBA" id="ARBA00006824"/>
    </source>
</evidence>
<reference evidence="8 9" key="1">
    <citation type="journal article" date="2021" name="Sci. Rep.">
        <title>The genome of the diatom Chaetoceros tenuissimus carries an ancient integrated fragment of an extant virus.</title>
        <authorList>
            <person name="Hongo Y."/>
            <person name="Kimura K."/>
            <person name="Takaki Y."/>
            <person name="Yoshida Y."/>
            <person name="Baba S."/>
            <person name="Kobayashi G."/>
            <person name="Nagasaki K."/>
            <person name="Hano T."/>
            <person name="Tomaru Y."/>
        </authorList>
    </citation>
    <scope>NUCLEOTIDE SEQUENCE [LARGE SCALE GENOMIC DNA]</scope>
    <source>
        <strain evidence="8 9">NIES-3715</strain>
    </source>
</reference>
<evidence type="ECO:0000256" key="3">
    <source>
        <dbReference type="ARBA" id="ARBA00022692"/>
    </source>
</evidence>
<comment type="similarity">
    <text evidence="2 6">Belongs to the peroxisomal membrane protein PXMP2/4 family.</text>
</comment>
<evidence type="ECO:0000256" key="1">
    <source>
        <dbReference type="ARBA" id="ARBA00004141"/>
    </source>
</evidence>
<dbReference type="PANTHER" id="PTHR11266:SF17">
    <property type="entry name" value="PROTEIN MPV17"/>
    <property type="match status" value="1"/>
</dbReference>
<evidence type="ECO:0000313" key="8">
    <source>
        <dbReference type="EMBL" id="GFH45072.1"/>
    </source>
</evidence>
<keyword evidence="9" id="KW-1185">Reference proteome</keyword>
<keyword evidence="3" id="KW-0812">Transmembrane</keyword>
<dbReference type="GO" id="GO:0005737">
    <property type="term" value="C:cytoplasm"/>
    <property type="evidence" value="ECO:0007669"/>
    <property type="project" value="TreeGrafter"/>
</dbReference>
<dbReference type="InterPro" id="IPR007248">
    <property type="entry name" value="Mpv17_PMP22"/>
</dbReference>
<accession>A0AAD3CFB8</accession>
<evidence type="ECO:0000256" key="5">
    <source>
        <dbReference type="ARBA" id="ARBA00023136"/>
    </source>
</evidence>
<name>A0AAD3CFB8_9STRA</name>
<evidence type="ECO:0000256" key="4">
    <source>
        <dbReference type="ARBA" id="ARBA00022989"/>
    </source>
</evidence>
<feature type="signal peptide" evidence="7">
    <location>
        <begin position="1"/>
        <end position="20"/>
    </location>
</feature>
<evidence type="ECO:0000313" key="9">
    <source>
        <dbReference type="Proteomes" id="UP001054902"/>
    </source>
</evidence>
<keyword evidence="4" id="KW-1133">Transmembrane helix</keyword>
<dbReference type="AlphaFoldDB" id="A0AAD3CFB8"/>
<protein>
    <submittedName>
        <fullName evidence="8">Uncharacterized protein</fullName>
    </submittedName>
</protein>